<sequence length="280" mass="30733">MEKDVLLSVIISNLKEVEMMVDSFKGKELVIPAFVKVTLTKLDNIRQEIELFEQLNAISSQPVNMPDVVHTPAVPVVSEGAVAEITAEVPNVTVSASTPHRSEMLLEVVSEEPVAETKIIDAPSIHIEIDKPEIMAPTIPSVPVDDTPTVEPSAPKPIIEKPSYHQEPSVKSKHTSLGDTLGGDKTSLIDKMASGRDSAGSATQGARVDDIRKAIGINDRFLFSRELFGSNNSLMEQTILQINGFKTYDEAMQFLIANFNWQSSDSTVMAFMNVVKRRFI</sequence>
<accession>A0A2W7QFR6</accession>
<evidence type="ECO:0000313" key="2">
    <source>
        <dbReference type="EMBL" id="PZX20779.1"/>
    </source>
</evidence>
<protein>
    <submittedName>
        <fullName evidence="2">Uncharacterized protein</fullName>
    </submittedName>
</protein>
<feature type="compositionally biased region" description="Basic and acidic residues" evidence="1">
    <location>
        <begin position="158"/>
        <end position="170"/>
    </location>
</feature>
<dbReference type="AlphaFoldDB" id="A0A2W7QFR6"/>
<proteinExistence type="predicted"/>
<evidence type="ECO:0000313" key="3">
    <source>
        <dbReference type="Proteomes" id="UP000249239"/>
    </source>
</evidence>
<keyword evidence="3" id="KW-1185">Reference proteome</keyword>
<dbReference type="EMBL" id="QKZK01000001">
    <property type="protein sequence ID" value="PZX20779.1"/>
    <property type="molecule type" value="Genomic_DNA"/>
</dbReference>
<organism evidence="2 3">
    <name type="scientific">Breznakibacter xylanolyticus</name>
    <dbReference type="NCBI Taxonomy" id="990"/>
    <lineage>
        <taxon>Bacteria</taxon>
        <taxon>Pseudomonadati</taxon>
        <taxon>Bacteroidota</taxon>
        <taxon>Bacteroidia</taxon>
        <taxon>Marinilabiliales</taxon>
        <taxon>Marinilabiliaceae</taxon>
        <taxon>Breznakibacter</taxon>
    </lineage>
</organism>
<reference evidence="2 3" key="1">
    <citation type="submission" date="2018-06" db="EMBL/GenBank/DDBJ databases">
        <title>Genomic Encyclopedia of Archaeal and Bacterial Type Strains, Phase II (KMG-II): from individual species to whole genera.</title>
        <authorList>
            <person name="Goeker M."/>
        </authorList>
    </citation>
    <scope>NUCLEOTIDE SEQUENCE [LARGE SCALE GENOMIC DNA]</scope>
    <source>
        <strain evidence="2 3">DSM 6779</strain>
    </source>
</reference>
<dbReference type="Proteomes" id="UP000249239">
    <property type="component" value="Unassembled WGS sequence"/>
</dbReference>
<feature type="region of interest" description="Disordered" evidence="1">
    <location>
        <begin position="157"/>
        <end position="182"/>
    </location>
</feature>
<comment type="caution">
    <text evidence="2">The sequence shown here is derived from an EMBL/GenBank/DDBJ whole genome shotgun (WGS) entry which is preliminary data.</text>
</comment>
<evidence type="ECO:0000256" key="1">
    <source>
        <dbReference type="SAM" id="MobiDB-lite"/>
    </source>
</evidence>
<name>A0A2W7QFR6_9BACT</name>
<gene>
    <name evidence="2" type="ORF">LX69_00204</name>
</gene>
<dbReference type="OrthoDB" id="1100725at2"/>
<dbReference type="RefSeq" id="WP_111443926.1">
    <property type="nucleotide sequence ID" value="NZ_QKZK01000001.1"/>
</dbReference>